<accession>A0A9P3UR60</accession>
<dbReference type="AlphaFoldDB" id="A0A9P3UR60"/>
<dbReference type="Proteomes" id="UP001063166">
    <property type="component" value="Unassembled WGS sequence"/>
</dbReference>
<evidence type="ECO:0000313" key="2">
    <source>
        <dbReference type="EMBL" id="GLB40960.1"/>
    </source>
</evidence>
<evidence type="ECO:0000313" key="3">
    <source>
        <dbReference type="Proteomes" id="UP001063166"/>
    </source>
</evidence>
<reference evidence="2" key="1">
    <citation type="submission" date="2022-07" db="EMBL/GenBank/DDBJ databases">
        <title>The genome of Lyophyllum shimeji provides insight into the initial evolution of ectomycorrhizal fungal genome.</title>
        <authorList>
            <person name="Kobayashi Y."/>
            <person name="Shibata T."/>
            <person name="Hirakawa H."/>
            <person name="Shigenobu S."/>
            <person name="Nishiyama T."/>
            <person name="Yamada A."/>
            <person name="Hasebe M."/>
            <person name="Kawaguchi M."/>
        </authorList>
    </citation>
    <scope>NUCLEOTIDE SEQUENCE</scope>
    <source>
        <strain evidence="2">AT787</strain>
    </source>
</reference>
<keyword evidence="3" id="KW-1185">Reference proteome</keyword>
<comment type="caution">
    <text evidence="2">The sequence shown here is derived from an EMBL/GenBank/DDBJ whole genome shotgun (WGS) entry which is preliminary data.</text>
</comment>
<protein>
    <submittedName>
        <fullName evidence="2">Uncharacterized protein</fullName>
    </submittedName>
</protein>
<proteinExistence type="predicted"/>
<name>A0A9P3UR60_LYOSH</name>
<feature type="region of interest" description="Disordered" evidence="1">
    <location>
        <begin position="1"/>
        <end position="81"/>
    </location>
</feature>
<sequence length="81" mass="9063">MRFRAPRSISPSPVRRKTRRRSTFGIQSDSEDSEYTSDSYSESDSSDAESIISSDSSDSFCYASESEVPKRPPKPAPIPRI</sequence>
<evidence type="ECO:0000256" key="1">
    <source>
        <dbReference type="SAM" id="MobiDB-lite"/>
    </source>
</evidence>
<gene>
    <name evidence="2" type="ORF">LshimejAT787_0901750</name>
</gene>
<feature type="compositionally biased region" description="Low complexity" evidence="1">
    <location>
        <begin position="36"/>
        <end position="66"/>
    </location>
</feature>
<organism evidence="2 3">
    <name type="scientific">Lyophyllum shimeji</name>
    <name type="common">Hon-shimeji</name>
    <name type="synonym">Tricholoma shimeji</name>
    <dbReference type="NCBI Taxonomy" id="47721"/>
    <lineage>
        <taxon>Eukaryota</taxon>
        <taxon>Fungi</taxon>
        <taxon>Dikarya</taxon>
        <taxon>Basidiomycota</taxon>
        <taxon>Agaricomycotina</taxon>
        <taxon>Agaricomycetes</taxon>
        <taxon>Agaricomycetidae</taxon>
        <taxon>Agaricales</taxon>
        <taxon>Tricholomatineae</taxon>
        <taxon>Lyophyllaceae</taxon>
        <taxon>Lyophyllum</taxon>
    </lineage>
</organism>
<dbReference type="EMBL" id="BRPK01000009">
    <property type="protein sequence ID" value="GLB40960.1"/>
    <property type="molecule type" value="Genomic_DNA"/>
</dbReference>